<evidence type="ECO:0000256" key="2">
    <source>
        <dbReference type="ARBA" id="ARBA00007077"/>
    </source>
</evidence>
<feature type="region of interest" description="Disordered" evidence="6">
    <location>
        <begin position="1"/>
        <end position="38"/>
    </location>
</feature>
<keyword evidence="8" id="KW-1185">Reference proteome</keyword>
<feature type="region of interest" description="Disordered" evidence="6">
    <location>
        <begin position="83"/>
        <end position="175"/>
    </location>
</feature>
<accession>A0A6P8QJT2</accession>
<dbReference type="GeneID" id="117354400"/>
<feature type="compositionally biased region" description="Polar residues" evidence="6">
    <location>
        <begin position="378"/>
        <end position="399"/>
    </location>
</feature>
<feature type="compositionally biased region" description="Polar residues" evidence="6">
    <location>
        <begin position="420"/>
        <end position="429"/>
    </location>
</feature>
<dbReference type="InterPro" id="IPR012677">
    <property type="entry name" value="Nucleotide-bd_a/b_plait_sf"/>
</dbReference>
<evidence type="ECO:0000313" key="9">
    <source>
        <dbReference type="RefSeq" id="XP_033787753.1"/>
    </source>
</evidence>
<dbReference type="RefSeq" id="XP_033787754.1">
    <property type="nucleotide sequence ID" value="XM_033931863.1"/>
</dbReference>
<dbReference type="PANTHER" id="PTHR23236">
    <property type="entry name" value="EUKARYOTIC TRANSLATION INITIATION FACTOR 4B/4H"/>
    <property type="match status" value="1"/>
</dbReference>
<dbReference type="KEGG" id="gsh:117354400"/>
<dbReference type="OrthoDB" id="442677at2759"/>
<evidence type="ECO:0000256" key="3">
    <source>
        <dbReference type="ARBA" id="ARBA00022884"/>
    </source>
</evidence>
<name>A0A6P8QJT2_GEOSA</name>
<dbReference type="CDD" id="cd12395">
    <property type="entry name" value="RRM2_RBM34"/>
    <property type="match status" value="1"/>
</dbReference>
<feature type="compositionally biased region" description="Basic and acidic residues" evidence="6">
    <location>
        <begin position="122"/>
        <end position="138"/>
    </location>
</feature>
<dbReference type="InterPro" id="IPR034221">
    <property type="entry name" value="RBM34_RRM2"/>
</dbReference>
<evidence type="ECO:0000256" key="1">
    <source>
        <dbReference type="ARBA" id="ARBA00004604"/>
    </source>
</evidence>
<feature type="compositionally biased region" description="Basic residues" evidence="6">
    <location>
        <begin position="8"/>
        <end position="32"/>
    </location>
</feature>
<organism evidence="8 9">
    <name type="scientific">Geotrypetes seraphini</name>
    <name type="common">Gaboon caecilian</name>
    <name type="synonym">Caecilia seraphini</name>
    <dbReference type="NCBI Taxonomy" id="260995"/>
    <lineage>
        <taxon>Eukaryota</taxon>
        <taxon>Metazoa</taxon>
        <taxon>Chordata</taxon>
        <taxon>Craniata</taxon>
        <taxon>Vertebrata</taxon>
        <taxon>Euteleostomi</taxon>
        <taxon>Amphibia</taxon>
        <taxon>Gymnophiona</taxon>
        <taxon>Geotrypetes</taxon>
    </lineage>
</organism>
<dbReference type="SUPFAM" id="SSF54928">
    <property type="entry name" value="RNA-binding domain, RBD"/>
    <property type="match status" value="2"/>
</dbReference>
<dbReference type="CDD" id="cd12394">
    <property type="entry name" value="RRM1_RBM34"/>
    <property type="match status" value="1"/>
</dbReference>
<gene>
    <name evidence="9 10" type="primary">LOC117354400</name>
</gene>
<evidence type="ECO:0000256" key="5">
    <source>
        <dbReference type="PROSITE-ProRule" id="PRU00176"/>
    </source>
</evidence>
<comment type="similarity">
    <text evidence="2">Belongs to the RRM RBM34 family.</text>
</comment>
<feature type="region of interest" description="Disordered" evidence="6">
    <location>
        <begin position="376"/>
        <end position="429"/>
    </location>
</feature>
<dbReference type="InterPro" id="IPR035979">
    <property type="entry name" value="RBD_domain_sf"/>
</dbReference>
<comment type="subcellular location">
    <subcellularLocation>
        <location evidence="1">Nucleus</location>
        <location evidence="1">Nucleolus</location>
    </subcellularLocation>
</comment>
<protein>
    <submittedName>
        <fullName evidence="9 10">RNA-binding protein 34-like</fullName>
    </submittedName>
</protein>
<dbReference type="AlphaFoldDB" id="A0A6P8QJT2"/>
<proteinExistence type="inferred from homology"/>
<dbReference type="RefSeq" id="XP_033787753.1">
    <property type="nucleotide sequence ID" value="XM_033931862.1"/>
</dbReference>
<evidence type="ECO:0000313" key="8">
    <source>
        <dbReference type="Proteomes" id="UP000515159"/>
    </source>
</evidence>
<evidence type="ECO:0000259" key="7">
    <source>
        <dbReference type="PROSITE" id="PS50102"/>
    </source>
</evidence>
<dbReference type="PROSITE" id="PS50102">
    <property type="entry name" value="RRM"/>
    <property type="match status" value="2"/>
</dbReference>
<dbReference type="Proteomes" id="UP000515159">
    <property type="component" value="Chromosome 2"/>
</dbReference>
<dbReference type="GO" id="GO:0003723">
    <property type="term" value="F:RNA binding"/>
    <property type="evidence" value="ECO:0007669"/>
    <property type="project" value="UniProtKB-UniRule"/>
</dbReference>
<feature type="compositionally biased region" description="Basic residues" evidence="6">
    <location>
        <begin position="408"/>
        <end position="417"/>
    </location>
</feature>
<feature type="domain" description="RRM" evidence="7">
    <location>
        <begin position="187"/>
        <end position="282"/>
    </location>
</feature>
<evidence type="ECO:0000313" key="10">
    <source>
        <dbReference type="RefSeq" id="XP_033787754.1"/>
    </source>
</evidence>
<dbReference type="InterPro" id="IPR000504">
    <property type="entry name" value="RRM_dom"/>
</dbReference>
<dbReference type="Gene3D" id="3.30.70.330">
    <property type="match status" value="2"/>
</dbReference>
<keyword evidence="3 5" id="KW-0694">RNA-binding</keyword>
<evidence type="ECO:0000256" key="4">
    <source>
        <dbReference type="ARBA" id="ARBA00023242"/>
    </source>
</evidence>
<reference evidence="9 10" key="1">
    <citation type="submission" date="2025-04" db="UniProtKB">
        <authorList>
            <consortium name="RefSeq"/>
        </authorList>
    </citation>
    <scope>IDENTIFICATION</scope>
</reference>
<feature type="compositionally biased region" description="Basic and acidic residues" evidence="6">
    <location>
        <begin position="165"/>
        <end position="175"/>
    </location>
</feature>
<dbReference type="PANTHER" id="PTHR23236:SF25">
    <property type="entry name" value="RNA-BINDING PROTEIN 34"/>
    <property type="match status" value="1"/>
</dbReference>
<dbReference type="SMART" id="SM00360">
    <property type="entry name" value="RRM"/>
    <property type="match status" value="2"/>
</dbReference>
<sequence length="429" mass="46641">MPKEKKQLSKRSTGRKKPKGERKNPANKHGPKSRSSENYVVGQVLGSLCQISGATMISSPLVSLFSTSAPAVQPVFVPVAPAARKQKDAVGGKRAGNSEGQPPSGHQLFKRTKVSKEGALMRAEKEHTPASADQEKKRGSPSRSSSGGAFWKKAGQRTSTRQRSSAKEEGKMPARLSKAEECIRNKRTVFVGNLPVAFTKQMLKALFKEFGAIESVRFRSLARAEATVSRKLATIQRQTHTKRNNMNAYVVFCEQVSAVKALVKNGMEVASGFHIRVDLASGAISHDNRRSVFLGNLPYEAEEEGLRELFSDCGQVASVRIIRDKGTGMGKGFGYVLFNDADAVQLALGMDGLNMLGRKLRVKRCVKKEKVVGKPGVSQVTRKPSGTKTRLRNIKSQPANLCVGRGAKQGKNKKKIRNPVSKSQKGGSQ</sequence>
<feature type="domain" description="RRM" evidence="7">
    <location>
        <begin position="290"/>
        <end position="367"/>
    </location>
</feature>
<evidence type="ECO:0000256" key="6">
    <source>
        <dbReference type="SAM" id="MobiDB-lite"/>
    </source>
</evidence>
<keyword evidence="4" id="KW-0539">Nucleus</keyword>
<dbReference type="Pfam" id="PF00076">
    <property type="entry name" value="RRM_1"/>
    <property type="match status" value="2"/>
</dbReference>